<protein>
    <submittedName>
        <fullName evidence="3">5-methylcytosine-specific restriction enzyme B</fullName>
        <ecNumber evidence="3">3.1.21.-</ecNumber>
    </submittedName>
</protein>
<evidence type="ECO:0000256" key="1">
    <source>
        <dbReference type="SAM" id="MobiDB-lite"/>
    </source>
</evidence>
<name>A0A2Z2NS30_9GAMM</name>
<dbReference type="GO" id="GO:0016887">
    <property type="term" value="F:ATP hydrolysis activity"/>
    <property type="evidence" value="ECO:0007669"/>
    <property type="project" value="InterPro"/>
</dbReference>
<dbReference type="KEGG" id="gai:IMCC3135_13630"/>
<dbReference type="InterPro" id="IPR027417">
    <property type="entry name" value="P-loop_NTPase"/>
</dbReference>
<gene>
    <name evidence="3" type="primary">mcrB</name>
    <name evidence="3" type="ORF">IMCC3135_13630</name>
</gene>
<proteinExistence type="predicted"/>
<dbReference type="EMBL" id="CP018632">
    <property type="protein sequence ID" value="ASJ72811.1"/>
    <property type="molecule type" value="Genomic_DNA"/>
</dbReference>
<accession>A0A2Z2NS30</accession>
<dbReference type="Pfam" id="PF07728">
    <property type="entry name" value="AAA_5"/>
    <property type="match status" value="1"/>
</dbReference>
<reference evidence="3 4" key="1">
    <citation type="submission" date="2016-12" db="EMBL/GenBank/DDBJ databases">
        <authorList>
            <person name="Song W.-J."/>
            <person name="Kurnit D.M."/>
        </authorList>
    </citation>
    <scope>NUCLEOTIDE SEQUENCE [LARGE SCALE GENOMIC DNA]</scope>
    <source>
        <strain evidence="3 4">IMCC3135</strain>
    </source>
</reference>
<keyword evidence="3" id="KW-0378">Hydrolase</keyword>
<dbReference type="OrthoDB" id="9781481at2"/>
<dbReference type="AlphaFoldDB" id="A0A2Z2NS30"/>
<evidence type="ECO:0000313" key="3">
    <source>
        <dbReference type="EMBL" id="ASJ72811.1"/>
    </source>
</evidence>
<dbReference type="SUPFAM" id="SSF52540">
    <property type="entry name" value="P-loop containing nucleoside triphosphate hydrolases"/>
    <property type="match status" value="1"/>
</dbReference>
<evidence type="ECO:0000259" key="2">
    <source>
        <dbReference type="Pfam" id="PF07728"/>
    </source>
</evidence>
<dbReference type="GO" id="GO:0005524">
    <property type="term" value="F:ATP binding"/>
    <property type="evidence" value="ECO:0007669"/>
    <property type="project" value="InterPro"/>
</dbReference>
<dbReference type="EC" id="3.1.21.-" evidence="3"/>
<feature type="region of interest" description="Disordered" evidence="1">
    <location>
        <begin position="306"/>
        <end position="330"/>
    </location>
</feature>
<dbReference type="Proteomes" id="UP000250079">
    <property type="component" value="Chromosome"/>
</dbReference>
<dbReference type="Gene3D" id="3.40.50.300">
    <property type="entry name" value="P-loop containing nucleotide triphosphate hydrolases"/>
    <property type="match status" value="1"/>
</dbReference>
<keyword evidence="4" id="KW-1185">Reference proteome</keyword>
<dbReference type="PANTHER" id="PTHR37291">
    <property type="entry name" value="5-METHYLCYTOSINE-SPECIFIC RESTRICTION ENZYME B"/>
    <property type="match status" value="1"/>
</dbReference>
<organism evidence="3 4">
    <name type="scientific">Granulosicoccus antarcticus IMCC3135</name>
    <dbReference type="NCBI Taxonomy" id="1192854"/>
    <lineage>
        <taxon>Bacteria</taxon>
        <taxon>Pseudomonadati</taxon>
        <taxon>Pseudomonadota</taxon>
        <taxon>Gammaproteobacteria</taxon>
        <taxon>Chromatiales</taxon>
        <taxon>Granulosicoccaceae</taxon>
        <taxon>Granulosicoccus</taxon>
    </lineage>
</organism>
<dbReference type="InterPro" id="IPR011704">
    <property type="entry name" value="ATPase_dyneun-rel_AAA"/>
</dbReference>
<dbReference type="PANTHER" id="PTHR37291:SF1">
    <property type="entry name" value="TYPE IV METHYL-DIRECTED RESTRICTION ENZYME ECOKMCRB SUBUNIT"/>
    <property type="match status" value="1"/>
</dbReference>
<dbReference type="REBASE" id="210383">
    <property type="entry name" value="Gan3135McrBCP"/>
</dbReference>
<sequence>MADYFTHEHFKLLNEWKGKKRDKANPDQNHAYEELKNAYEVTKAWADELQTRLFPTGYVDVRKRPTSRANTFFPYNWARIYPSKDSPKALAYTVGIGHDDGFVVKIDTVHINDGDSVRGEYLSLRGNYDNTSPFVAVLSASDGLEKTFAELVDWSVDSVRKFSIDYDELANKLQLEKPQGDEALLQHFDGKPSFKTFRASWTSQESAAFCKLARTVHELGLDWWHMASGIEVRFGRKNPDSERAVGVIGTIRGSRTRTITLRREIGELAKLHREPFADELIETIVGALSAEPENLEDLLVTETGREGLWPDQLRDDPAESGVDSDGNLDSAQADSQALNRIYYGPPGTGKTYQVSRLIEREYVQKMSLVSEDEWQSQFISENIASLTWWESAAAALYDLGGSARVDALLSHAFMQAVAAAKSANKNVRNTIWGALQYHTVETSEVVKMSKRMAPAVFDKTADSVWSFAGEWEESCADIIEMVKAYRAGPPAAGSVHRYSFVTFHQSYGYEEFVEGLRPLLDDDTESGAIRYEIRTGVFKELCRKARLAPAQRFAMVIDEINRGNISKIFGELITLIEPDKREGAENEISVILPYSGHHFSIPPNVDIIGTMNTADRSLALLDTALRRRFEFVPVLPDTRDEEGAPLFGLCVSMDEKTIDVPRLLSAINQRVEALYDREHCIGHAYFTSLAKVPDGEERMVELSRVFRNRILPLLEEYFFEDWQKIQLVLADNQKPEAVQFVIEQQEHEQDLNRLFGSDHGLDTYTTKQRYMIQDSSFANPDAYIGIYQTLPSR</sequence>
<feature type="domain" description="ATPase dynein-related AAA" evidence="2">
    <location>
        <begin position="529"/>
        <end position="629"/>
    </location>
</feature>
<evidence type="ECO:0000313" key="4">
    <source>
        <dbReference type="Proteomes" id="UP000250079"/>
    </source>
</evidence>
<dbReference type="RefSeq" id="WP_088918092.1">
    <property type="nucleotide sequence ID" value="NZ_CP018632.1"/>
</dbReference>
<dbReference type="InterPro" id="IPR052934">
    <property type="entry name" value="Methyl-DNA_Rec/Restrict_Enz"/>
</dbReference>